<dbReference type="AlphaFoldDB" id="A0A410RS02"/>
<evidence type="ECO:0000256" key="1">
    <source>
        <dbReference type="SAM" id="Phobius"/>
    </source>
</evidence>
<gene>
    <name evidence="3" type="ORF">EJ065_3012</name>
</gene>
<evidence type="ECO:0000259" key="2">
    <source>
        <dbReference type="Pfam" id="PF01471"/>
    </source>
</evidence>
<dbReference type="SUPFAM" id="SSF47090">
    <property type="entry name" value="PGBD-like"/>
    <property type="match status" value="1"/>
</dbReference>
<evidence type="ECO:0000313" key="3">
    <source>
        <dbReference type="EMBL" id="QAT84581.1"/>
    </source>
</evidence>
<dbReference type="Gene3D" id="1.10.101.10">
    <property type="entry name" value="PGBD-like superfamily/PGBD"/>
    <property type="match status" value="1"/>
</dbReference>
<evidence type="ECO:0000313" key="4">
    <source>
        <dbReference type="Proteomes" id="UP000288758"/>
    </source>
</evidence>
<keyword evidence="1" id="KW-0472">Membrane</keyword>
<name>A0A410RS02_CORCK</name>
<dbReference type="InterPro" id="IPR036365">
    <property type="entry name" value="PGBD-like_sf"/>
</dbReference>
<reference evidence="3 4" key="1">
    <citation type="submission" date="2018-12" db="EMBL/GenBank/DDBJ databases">
        <title>Complete Genome Sequence of the Corallopyronin A producing Myxobacterium Corallococcus coralloides B035.</title>
        <authorList>
            <person name="Bouhired S.M."/>
            <person name="Rupp O."/>
            <person name="Blom J."/>
            <person name="Schaeberle T.F."/>
            <person name="Kehraus S."/>
            <person name="Schiefer A."/>
            <person name="Pfarr K."/>
            <person name="Goesmann A."/>
            <person name="Hoerauf A."/>
            <person name="Koenig G.M."/>
        </authorList>
    </citation>
    <scope>NUCLEOTIDE SEQUENCE [LARGE SCALE GENOMIC DNA]</scope>
    <source>
        <strain evidence="3 4">B035</strain>
    </source>
</reference>
<dbReference type="InterPro" id="IPR002477">
    <property type="entry name" value="Peptidoglycan-bd-like"/>
</dbReference>
<proteinExistence type="predicted"/>
<dbReference type="InterPro" id="IPR036366">
    <property type="entry name" value="PGBDSf"/>
</dbReference>
<feature type="domain" description="Peptidoglycan binding-like" evidence="2">
    <location>
        <begin position="20"/>
        <end position="76"/>
    </location>
</feature>
<keyword evidence="1" id="KW-0812">Transmembrane</keyword>
<dbReference type="Gene3D" id="2.30.30.40">
    <property type="entry name" value="SH3 Domains"/>
    <property type="match status" value="1"/>
</dbReference>
<accession>A0A410RS02</accession>
<feature type="transmembrane region" description="Helical" evidence="1">
    <location>
        <begin position="371"/>
        <end position="395"/>
    </location>
</feature>
<sequence length="624" mass="68615">MGQPTGSFEVSEELLRLGSTGSAVASLQNHLRRAGLYKRPIDGCFGADTDYAVRQFQFDRKLSADGLVGPSTWAALHTLTIPASTAGNANSSKGFPFEMGRGVYSVGRVSNGDGVNLRAQPHLSGTFKKKLSFNTRVFVSRDFSGDWYFVTLEDGNSGFVYKKYININLPDPGAVLHRIKKNEGALAIVKQHYKGSAIQWGQDERYYANVLVEANRGPGLRGIYKPTEDAAWDTTQTREGYLIWIPSVAFAKSLRGKVGSGSITYELWQDVKALATNVGNTYLGNLAFSAGLIHGALESVWDLLTGLIDLLELAWKLVYSLLSGEILSDLKGLWDLAASLNLKTLTEAGIQALANRWNDPNLLRREHFRGWLIGYVIVEIVLAVATAGAAIVKWAGKAGKLGKLLAKFPKFVKLAEKAKGLTKPLEEAIQKVKKSGVRSAVKAQGKARSFWTRLQPAKLAWARTRRALLRKKLKDTRVQLKNARRQDYQARKQARLSKLTEANPVDMRRVSRLRKFPRLLSKRLKHIIHGDISGGGHGPLSQRPGKSKFNASVDIPDIITDAVRTGTIGPNYKWGTQVRLDGSFRVEKTYPHPVGVTPKGQTAHSIRVAIDDDGAIITAFPVPP</sequence>
<dbReference type="EMBL" id="CP034669">
    <property type="protein sequence ID" value="QAT84581.1"/>
    <property type="molecule type" value="Genomic_DNA"/>
</dbReference>
<dbReference type="Proteomes" id="UP000288758">
    <property type="component" value="Chromosome"/>
</dbReference>
<protein>
    <recommendedName>
        <fullName evidence="2">Peptidoglycan binding-like domain-containing protein</fullName>
    </recommendedName>
</protein>
<dbReference type="Pfam" id="PF01471">
    <property type="entry name" value="PG_binding_1"/>
    <property type="match status" value="1"/>
</dbReference>
<organism evidence="3 4">
    <name type="scientific">Corallococcus coralloides</name>
    <name type="common">Myxococcus coralloides</name>
    <dbReference type="NCBI Taxonomy" id="184914"/>
    <lineage>
        <taxon>Bacteria</taxon>
        <taxon>Pseudomonadati</taxon>
        <taxon>Myxococcota</taxon>
        <taxon>Myxococcia</taxon>
        <taxon>Myxococcales</taxon>
        <taxon>Cystobacterineae</taxon>
        <taxon>Myxococcaceae</taxon>
        <taxon>Corallococcus</taxon>
    </lineage>
</organism>
<keyword evidence="1" id="KW-1133">Transmembrane helix</keyword>